<dbReference type="SMART" id="SM00086">
    <property type="entry name" value="PAC"/>
    <property type="match status" value="1"/>
</dbReference>
<dbReference type="Pfam" id="PF08448">
    <property type="entry name" value="PAS_4"/>
    <property type="match status" value="1"/>
</dbReference>
<evidence type="ECO:0000256" key="1">
    <source>
        <dbReference type="ARBA" id="ARBA00022801"/>
    </source>
</evidence>
<dbReference type="PANTHER" id="PTHR43156">
    <property type="entry name" value="STAGE II SPORULATION PROTEIN E-RELATED"/>
    <property type="match status" value="1"/>
</dbReference>
<reference evidence="5 6" key="1">
    <citation type="submission" date="2024-07" db="EMBL/GenBank/DDBJ databases">
        <authorList>
            <person name="Thanompreechachai J."/>
            <person name="Duangmal K."/>
        </authorList>
    </citation>
    <scope>NUCLEOTIDE SEQUENCE [LARGE SCALE GENOMIC DNA]</scope>
    <source>
        <strain evidence="5 6">LSe6-4</strain>
    </source>
</reference>
<feature type="domain" description="PAS" evidence="3">
    <location>
        <begin position="323"/>
        <end position="393"/>
    </location>
</feature>
<feature type="compositionally biased region" description="Low complexity" evidence="2">
    <location>
        <begin position="40"/>
        <end position="51"/>
    </location>
</feature>
<dbReference type="InterPro" id="IPR003018">
    <property type="entry name" value="GAF"/>
</dbReference>
<feature type="region of interest" description="Disordered" evidence="2">
    <location>
        <begin position="1"/>
        <end position="57"/>
    </location>
</feature>
<dbReference type="Pfam" id="PF07228">
    <property type="entry name" value="SpoIIE"/>
    <property type="match status" value="1"/>
</dbReference>
<feature type="domain" description="PAS" evidence="3">
    <location>
        <begin position="210"/>
        <end position="275"/>
    </location>
</feature>
<evidence type="ECO:0000259" key="3">
    <source>
        <dbReference type="PROSITE" id="PS50112"/>
    </source>
</evidence>
<dbReference type="InterPro" id="IPR013656">
    <property type="entry name" value="PAS_4"/>
</dbReference>
<accession>A0ABV4H136</accession>
<proteinExistence type="predicted"/>
<gene>
    <name evidence="5" type="ORF">AB2L27_10970</name>
</gene>
<dbReference type="InterPro" id="IPR013655">
    <property type="entry name" value="PAS_fold_3"/>
</dbReference>
<dbReference type="Pfam" id="PF08447">
    <property type="entry name" value="PAS_3"/>
    <property type="match status" value="1"/>
</dbReference>
<dbReference type="SUPFAM" id="SSF55781">
    <property type="entry name" value="GAF domain-like"/>
    <property type="match status" value="2"/>
</dbReference>
<dbReference type="PROSITE" id="PS50112">
    <property type="entry name" value="PAS"/>
    <property type="match status" value="2"/>
</dbReference>
<dbReference type="InterPro" id="IPR001610">
    <property type="entry name" value="PAC"/>
</dbReference>
<dbReference type="Gene3D" id="2.10.70.100">
    <property type="match status" value="1"/>
</dbReference>
<dbReference type="PROSITE" id="PS50113">
    <property type="entry name" value="PAC"/>
    <property type="match status" value="1"/>
</dbReference>
<dbReference type="SMART" id="SM00065">
    <property type="entry name" value="GAF"/>
    <property type="match status" value="2"/>
</dbReference>
<dbReference type="InterPro" id="IPR035965">
    <property type="entry name" value="PAS-like_dom_sf"/>
</dbReference>
<organism evidence="5 6">
    <name type="scientific">Kineococcus halophytocola</name>
    <dbReference type="NCBI Taxonomy" id="3234027"/>
    <lineage>
        <taxon>Bacteria</taxon>
        <taxon>Bacillati</taxon>
        <taxon>Actinomycetota</taxon>
        <taxon>Actinomycetes</taxon>
        <taxon>Kineosporiales</taxon>
        <taxon>Kineosporiaceae</taxon>
        <taxon>Kineococcus</taxon>
    </lineage>
</organism>
<dbReference type="Gene3D" id="3.60.40.10">
    <property type="entry name" value="PPM-type phosphatase domain"/>
    <property type="match status" value="1"/>
</dbReference>
<dbReference type="EMBL" id="JBGFTU010000011">
    <property type="protein sequence ID" value="MEZ0165278.1"/>
    <property type="molecule type" value="Genomic_DNA"/>
</dbReference>
<dbReference type="SUPFAM" id="SSF81606">
    <property type="entry name" value="PP2C-like"/>
    <property type="match status" value="1"/>
</dbReference>
<dbReference type="RefSeq" id="WP_370441504.1">
    <property type="nucleotide sequence ID" value="NZ_JBGFTU010000011.1"/>
</dbReference>
<comment type="caution">
    <text evidence="5">The sequence shown here is derived from an EMBL/GenBank/DDBJ whole genome shotgun (WGS) entry which is preliminary data.</text>
</comment>
<protein>
    <submittedName>
        <fullName evidence="5">SpoIIE family protein phosphatase</fullName>
    </submittedName>
</protein>
<evidence type="ECO:0000256" key="2">
    <source>
        <dbReference type="SAM" id="MobiDB-lite"/>
    </source>
</evidence>
<dbReference type="Proteomes" id="UP001565927">
    <property type="component" value="Unassembled WGS sequence"/>
</dbReference>
<dbReference type="Gene3D" id="3.30.450.20">
    <property type="entry name" value="PAS domain"/>
    <property type="match status" value="2"/>
</dbReference>
<evidence type="ECO:0000313" key="6">
    <source>
        <dbReference type="Proteomes" id="UP001565927"/>
    </source>
</evidence>
<dbReference type="InterPro" id="IPR029016">
    <property type="entry name" value="GAF-like_dom_sf"/>
</dbReference>
<dbReference type="InterPro" id="IPR001932">
    <property type="entry name" value="PPM-type_phosphatase-like_dom"/>
</dbReference>
<keyword evidence="6" id="KW-1185">Reference proteome</keyword>
<evidence type="ECO:0000259" key="4">
    <source>
        <dbReference type="PROSITE" id="PS50113"/>
    </source>
</evidence>
<dbReference type="CDD" id="cd00130">
    <property type="entry name" value="PAS"/>
    <property type="match status" value="2"/>
</dbReference>
<sequence length="880" mass="92370">MDDAAADGRVPAPTVTGGPSLPRPARPPRDDAHRAADQLTADAARTSSARRLQTATTRPDLDGLATVAARLLGAASGRITLLADGPVVVGSHGPQPAAEAGAPGAALARTVCAQTAAAGRPLAIGDTRTDLRVAELPVVRAGDVGSYLGVPLATRDGRVVGAVCVFDREPRHWEPGAADLLQHVAGAATAELELAAAGEARAGATVAETAVESAGVGTFVLQVATGRVDWDDRTLALFGLRREELNDDVEVAFERIHPEDRVAARADLAVALATGGYTSSYRVLLPDGTVRWMEARGSVLDGGRPATERLVGTVLDVTAHHRVTGRIAQALEGMAVGYLAVDRGWRVAHANAAAERLCGTGRADLLGRSVVDLLGAGATDELTDLLRRALRTGEAVVELARPGSAPRWVEVRAVPEGEGLAVYLLETTARREAARATERASTRACLLAEVTAVFTGEADPDVAAQRFAELVVPALGDWCVVTLVDDDSPVNTPVRAVPRPADLRRGLRDVGHWHRDPARRPLVARYAEHRLADLTRHAFLWRALREGRPLRIPDATTAVSAVLAEDGTARRLLHELAPSCGLVLPLPGRGRTTGLLTVFQDAGRPPLDAEDVGTVVELAGRAGLALDSARLHRHQRRFAEELQRSLLTDPPAPAHADLAVRYVPSARTAQVGGDWYDAFEQPTGTVLVIGDVVGHDTRAATAMAQVRTVVRTLGAVGDDRPADVLARSDRVVASSQPDLTASALAVRLEDVPGEGTGTRLRWSSAGHPPAVVLGPEGTVDFLTAGEADLLLGVDPAAPRHDHVVDLPAGSTVLLYTDGLVERRDASLDEGFQALAQALADVHAQAPADLDALVDALLARTLPAEAADDVALLAVRLHPRA</sequence>
<name>A0ABV4H136_9ACTN</name>
<dbReference type="InterPro" id="IPR000014">
    <property type="entry name" value="PAS"/>
</dbReference>
<dbReference type="SMART" id="SM00331">
    <property type="entry name" value="PP2C_SIG"/>
    <property type="match status" value="1"/>
</dbReference>
<feature type="domain" description="PAC" evidence="4">
    <location>
        <begin position="277"/>
        <end position="329"/>
    </location>
</feature>
<dbReference type="InterPro" id="IPR000700">
    <property type="entry name" value="PAS-assoc_C"/>
</dbReference>
<dbReference type="PANTHER" id="PTHR43156:SF2">
    <property type="entry name" value="STAGE II SPORULATION PROTEIN E"/>
    <property type="match status" value="1"/>
</dbReference>
<dbReference type="SMART" id="SM00091">
    <property type="entry name" value="PAS"/>
    <property type="match status" value="2"/>
</dbReference>
<feature type="compositionally biased region" description="Basic and acidic residues" evidence="2">
    <location>
        <begin position="27"/>
        <end position="36"/>
    </location>
</feature>
<dbReference type="Pfam" id="PF01590">
    <property type="entry name" value="GAF"/>
    <property type="match status" value="2"/>
</dbReference>
<evidence type="ECO:0000313" key="5">
    <source>
        <dbReference type="EMBL" id="MEZ0165278.1"/>
    </source>
</evidence>
<dbReference type="InterPro" id="IPR052016">
    <property type="entry name" value="Bact_Sigma-Reg"/>
</dbReference>
<dbReference type="SUPFAM" id="SSF55785">
    <property type="entry name" value="PYP-like sensor domain (PAS domain)"/>
    <property type="match status" value="2"/>
</dbReference>
<dbReference type="NCBIfam" id="TIGR00229">
    <property type="entry name" value="sensory_box"/>
    <property type="match status" value="1"/>
</dbReference>
<dbReference type="Gene3D" id="3.30.450.40">
    <property type="match status" value="2"/>
</dbReference>
<keyword evidence="1" id="KW-0378">Hydrolase</keyword>
<dbReference type="InterPro" id="IPR036457">
    <property type="entry name" value="PPM-type-like_dom_sf"/>
</dbReference>